<dbReference type="GO" id="GO:0004364">
    <property type="term" value="F:glutathione transferase activity"/>
    <property type="evidence" value="ECO:0007669"/>
    <property type="project" value="InterPro"/>
</dbReference>
<reference evidence="5 6" key="2">
    <citation type="submission" date="2016-12" db="EMBL/GenBank/DDBJ databases">
        <title>Draft Genome Sequence of Cystobacter ferrugineus Strain Cbfe23.</title>
        <authorList>
            <person name="Akbar S."/>
            <person name="Dowd S.E."/>
            <person name="Stevens D.C."/>
        </authorList>
    </citation>
    <scope>NUCLEOTIDE SEQUENCE [LARGE SCALE GENOMIC DNA]</scope>
    <source>
        <strain evidence="5 6">Cbfe23</strain>
    </source>
</reference>
<evidence type="ECO:0000256" key="3">
    <source>
        <dbReference type="PIRSR" id="PIRSR015753-3"/>
    </source>
</evidence>
<dbReference type="CDD" id="cd03190">
    <property type="entry name" value="GST_C_Omega_like"/>
    <property type="match status" value="1"/>
</dbReference>
<protein>
    <submittedName>
        <fullName evidence="5">Glutathione-dependent reductase</fullName>
    </submittedName>
</protein>
<dbReference type="InterPro" id="IPR016639">
    <property type="entry name" value="GST_Omega/GSH"/>
</dbReference>
<dbReference type="GO" id="GO:0005737">
    <property type="term" value="C:cytoplasm"/>
    <property type="evidence" value="ECO:0007669"/>
    <property type="project" value="TreeGrafter"/>
</dbReference>
<feature type="domain" description="GST C-terminal" evidence="4">
    <location>
        <begin position="155"/>
        <end position="290"/>
    </location>
</feature>
<dbReference type="InterPro" id="IPR004045">
    <property type="entry name" value="Glutathione_S-Trfase_N"/>
</dbReference>
<name>A0A1L9BH50_9BACT</name>
<evidence type="ECO:0000313" key="5">
    <source>
        <dbReference type="EMBL" id="OJH41508.1"/>
    </source>
</evidence>
<evidence type="ECO:0000313" key="6">
    <source>
        <dbReference type="Proteomes" id="UP000182229"/>
    </source>
</evidence>
<dbReference type="OrthoDB" id="9769158at2"/>
<dbReference type="SFLD" id="SFLDG01206">
    <property type="entry name" value="Xi.1"/>
    <property type="match status" value="1"/>
</dbReference>
<dbReference type="Gene3D" id="1.20.1050.10">
    <property type="match status" value="1"/>
</dbReference>
<feature type="active site" description="Nucleophile" evidence="1">
    <location>
        <position position="58"/>
    </location>
</feature>
<dbReference type="PANTHER" id="PTHR32419">
    <property type="entry name" value="GLUTATHIONYL-HYDROQUINONE REDUCTASE"/>
    <property type="match status" value="1"/>
</dbReference>
<feature type="active site" description="Proton donor/acceptor" evidence="1">
    <location>
        <position position="189"/>
    </location>
</feature>
<feature type="site" description="Lowers pKa of active site Cys" evidence="3">
    <location>
        <position position="290"/>
    </location>
</feature>
<dbReference type="InterPro" id="IPR040079">
    <property type="entry name" value="Glutathione_S-Trfase"/>
</dbReference>
<dbReference type="InterPro" id="IPR010987">
    <property type="entry name" value="Glutathione-S-Trfase_C-like"/>
</dbReference>
<dbReference type="SFLD" id="SFLDG01148">
    <property type="entry name" value="Xi_(cytGST)"/>
    <property type="match status" value="1"/>
</dbReference>
<feature type="binding site" evidence="2">
    <location>
        <begin position="142"/>
        <end position="143"/>
    </location>
    <ligand>
        <name>glutathione</name>
        <dbReference type="ChEBI" id="CHEBI:57925"/>
    </ligand>
</feature>
<dbReference type="AlphaFoldDB" id="A0A1L9BH50"/>
<dbReference type="SFLD" id="SFLDS00019">
    <property type="entry name" value="Glutathione_Transferase_(cytos"/>
    <property type="match status" value="1"/>
</dbReference>
<dbReference type="Pfam" id="PF13409">
    <property type="entry name" value="GST_N_2"/>
    <property type="match status" value="1"/>
</dbReference>
<feature type="site" description="Lowers pKa of active site Cys" evidence="3">
    <location>
        <position position="247"/>
    </location>
</feature>
<evidence type="ECO:0000256" key="1">
    <source>
        <dbReference type="PIRSR" id="PIRSR015753-1"/>
    </source>
</evidence>
<dbReference type="InterPro" id="IPR047047">
    <property type="entry name" value="GST_Omega-like_C"/>
</dbReference>
<dbReference type="InterPro" id="IPR036249">
    <property type="entry name" value="Thioredoxin-like_sf"/>
</dbReference>
<dbReference type="Pfam" id="PF13410">
    <property type="entry name" value="GST_C_2"/>
    <property type="match status" value="1"/>
</dbReference>
<dbReference type="PANTHER" id="PTHR32419:SF6">
    <property type="entry name" value="GLUTATHIONE S-TRANSFERASE OMEGA-LIKE 1-RELATED"/>
    <property type="match status" value="1"/>
</dbReference>
<reference evidence="6" key="1">
    <citation type="submission" date="2016-11" db="EMBL/GenBank/DDBJ databases">
        <authorList>
            <person name="Shukria A."/>
            <person name="Stevens D.C."/>
        </authorList>
    </citation>
    <scope>NUCLEOTIDE SEQUENCE [LARGE SCALE GENOMIC DNA]</scope>
    <source>
        <strain evidence="6">Cbfe23</strain>
    </source>
</reference>
<comment type="caution">
    <text evidence="5">The sequence shown here is derived from an EMBL/GenBank/DDBJ whole genome shotgun (WGS) entry which is preliminary data.</text>
</comment>
<feature type="binding site" evidence="2">
    <location>
        <position position="91"/>
    </location>
    <ligand>
        <name>glutathione</name>
        <dbReference type="ChEBI" id="CHEBI:57925"/>
    </ligand>
</feature>
<feature type="binding site" evidence="2">
    <location>
        <begin position="124"/>
        <end position="127"/>
    </location>
    <ligand>
        <name>glutathione</name>
        <dbReference type="ChEBI" id="CHEBI:57925"/>
    </ligand>
</feature>
<gene>
    <name evidence="5" type="ORF">BON30_11690</name>
</gene>
<dbReference type="SUPFAM" id="SSF47616">
    <property type="entry name" value="GST C-terminal domain-like"/>
    <property type="match status" value="1"/>
</dbReference>
<dbReference type="SUPFAM" id="SSF52833">
    <property type="entry name" value="Thioredoxin-like"/>
    <property type="match status" value="1"/>
</dbReference>
<dbReference type="Proteomes" id="UP000182229">
    <property type="component" value="Unassembled WGS sequence"/>
</dbReference>
<dbReference type="PIRSF" id="PIRSF015753">
    <property type="entry name" value="GST"/>
    <property type="match status" value="1"/>
</dbReference>
<sequence length="334" mass="38581">MRVGLLVDGEWKKDWYAPDEAGRFVRPKTRFREQVSASGQGRFPVEPGRYHLYVSTACPWASRTLIIRAVKGLEEAVGVTVVDPRMGEDGWSFEGYPGSDEDRLNGARYLRDVYLRADPHYTGRVTVPVLWDTRERTIVNNESREVLRMLDTEFHALARSPVTLWPEGLRERVDETITALYEPVNNGVYRTGFAKSQDAYEKACRELFSALEGWEQVLSRQRYLCGDVLTEADVCMYTTLVRFDLVYYAHFKCNLSRLQDFPNLWNYLLDLYQTPGFAETTDLEHIKVHYYWSQDAVNPTRIVPLGPRVDLRAPHDRDRWGPRRLAPLPVARGA</sequence>
<dbReference type="InterPro" id="IPR036282">
    <property type="entry name" value="Glutathione-S-Trfase_C_sf"/>
</dbReference>
<proteinExistence type="predicted"/>
<accession>A0A1L9BH50</accession>
<dbReference type="Gene3D" id="3.40.30.10">
    <property type="entry name" value="Glutaredoxin"/>
    <property type="match status" value="1"/>
</dbReference>
<evidence type="ECO:0000259" key="4">
    <source>
        <dbReference type="PROSITE" id="PS50405"/>
    </source>
</evidence>
<dbReference type="EMBL" id="MPIN01000002">
    <property type="protein sequence ID" value="OJH41508.1"/>
    <property type="molecule type" value="Genomic_DNA"/>
</dbReference>
<evidence type="ECO:0000256" key="2">
    <source>
        <dbReference type="PIRSR" id="PIRSR015753-2"/>
    </source>
</evidence>
<organism evidence="5 6">
    <name type="scientific">Cystobacter ferrugineus</name>
    <dbReference type="NCBI Taxonomy" id="83449"/>
    <lineage>
        <taxon>Bacteria</taxon>
        <taxon>Pseudomonadati</taxon>
        <taxon>Myxococcota</taxon>
        <taxon>Myxococcia</taxon>
        <taxon>Myxococcales</taxon>
        <taxon>Cystobacterineae</taxon>
        <taxon>Archangiaceae</taxon>
        <taxon>Cystobacter</taxon>
    </lineage>
</organism>
<dbReference type="STRING" id="83449.BON30_11690"/>
<keyword evidence="6" id="KW-1185">Reference proteome</keyword>
<dbReference type="PROSITE" id="PS50405">
    <property type="entry name" value="GST_CTER"/>
    <property type="match status" value="1"/>
</dbReference>